<dbReference type="Pfam" id="PF00300">
    <property type="entry name" value="His_Phos_1"/>
    <property type="match status" value="1"/>
</dbReference>
<dbReference type="GO" id="GO:0016787">
    <property type="term" value="F:hydrolase activity"/>
    <property type="evidence" value="ECO:0007669"/>
    <property type="project" value="UniProtKB-KW"/>
</dbReference>
<dbReference type="SUPFAM" id="SSF53254">
    <property type="entry name" value="Phosphoglycerate mutase-like"/>
    <property type="match status" value="1"/>
</dbReference>
<keyword evidence="1" id="KW-0378">Hydrolase</keyword>
<dbReference type="EMBL" id="JBBPCC010000022">
    <property type="protein sequence ID" value="MEK8131646.1"/>
    <property type="molecule type" value="Genomic_DNA"/>
</dbReference>
<gene>
    <name evidence="1" type="ORF">WMW72_27445</name>
</gene>
<proteinExistence type="predicted"/>
<accession>A0ABU9DS07</accession>
<evidence type="ECO:0000313" key="2">
    <source>
        <dbReference type="Proteomes" id="UP001469365"/>
    </source>
</evidence>
<comment type="caution">
    <text evidence="1">The sequence shown here is derived from an EMBL/GenBank/DDBJ whole genome shotgun (WGS) entry which is preliminary data.</text>
</comment>
<dbReference type="InterPro" id="IPR013078">
    <property type="entry name" value="His_Pase_superF_clade-1"/>
</dbReference>
<dbReference type="Gene3D" id="3.40.50.1240">
    <property type="entry name" value="Phosphoglycerate mutase-like"/>
    <property type="match status" value="1"/>
</dbReference>
<dbReference type="InterPro" id="IPR029033">
    <property type="entry name" value="His_PPase_superfam"/>
</dbReference>
<sequence length="151" mass="16666">MEPGEAVHTAGIVTNGRSLTPQIVDGIREINMGLWEGKEISFIQHKYATGFAQFFEAPHLYTPAGDGETYPELLDRSVSAMEDILSKHQGESLLIVTHRITLKALLNYYAGRSLSELGNHPDVPPASLSRIVRENGKTTVELYGDISHYEA</sequence>
<dbReference type="EC" id="3.1.3.-" evidence="1"/>
<dbReference type="Proteomes" id="UP001469365">
    <property type="component" value="Unassembled WGS sequence"/>
</dbReference>
<keyword evidence="2" id="KW-1185">Reference proteome</keyword>
<protein>
    <submittedName>
        <fullName evidence="1">Histidine phosphatase family protein</fullName>
        <ecNumber evidence="1">3.1.3.-</ecNumber>
    </submittedName>
</protein>
<organism evidence="1 2">
    <name type="scientific">Paenibacillus filicis</name>
    <dbReference type="NCBI Taxonomy" id="669464"/>
    <lineage>
        <taxon>Bacteria</taxon>
        <taxon>Bacillati</taxon>
        <taxon>Bacillota</taxon>
        <taxon>Bacilli</taxon>
        <taxon>Bacillales</taxon>
        <taxon>Paenibacillaceae</taxon>
        <taxon>Paenibacillus</taxon>
    </lineage>
</organism>
<evidence type="ECO:0000313" key="1">
    <source>
        <dbReference type="EMBL" id="MEK8131646.1"/>
    </source>
</evidence>
<name>A0ABU9DS07_9BACL</name>
<reference evidence="1 2" key="1">
    <citation type="submission" date="2024-04" db="EMBL/GenBank/DDBJ databases">
        <title>draft genome sequnece of Paenibacillus filicis.</title>
        <authorList>
            <person name="Kim D.-U."/>
        </authorList>
    </citation>
    <scope>NUCLEOTIDE SEQUENCE [LARGE SCALE GENOMIC DNA]</scope>
    <source>
        <strain evidence="1 2">KACC14197</strain>
    </source>
</reference>
<dbReference type="RefSeq" id="WP_341418779.1">
    <property type="nucleotide sequence ID" value="NZ_JBBPCC010000022.1"/>
</dbReference>